<proteinExistence type="predicted"/>
<sequence>MANYVEVYVSKMPLNCEVKVQAALPEMCSDISPDGEFLKRKFWFDREKNPQKEDY</sequence>
<evidence type="ECO:0000313" key="1">
    <source>
        <dbReference type="EMBL" id="SQH73111.1"/>
    </source>
</evidence>
<dbReference type="KEGG" id="pcre:NCTC12858_00955"/>
<dbReference type="AlphaFoldDB" id="A0A2X4STE7"/>
<evidence type="ECO:0000313" key="2">
    <source>
        <dbReference type="Proteomes" id="UP000249300"/>
    </source>
</evidence>
<keyword evidence="2" id="KW-1185">Reference proteome</keyword>
<protein>
    <submittedName>
        <fullName evidence="1">Uncharacterized protein</fullName>
    </submittedName>
</protein>
<reference evidence="1 2" key="1">
    <citation type="submission" date="2018-06" db="EMBL/GenBank/DDBJ databases">
        <authorList>
            <consortium name="Pathogen Informatics"/>
            <person name="Doyle S."/>
        </authorList>
    </citation>
    <scope>NUCLEOTIDE SEQUENCE [LARGE SCALE GENOMIC DNA]</scope>
    <source>
        <strain evidence="1 2">NCTC12858</strain>
    </source>
</reference>
<gene>
    <name evidence="1" type="ORF">NCTC12858_00955</name>
</gene>
<dbReference type="Proteomes" id="UP000249300">
    <property type="component" value="Chromosome 1"/>
</dbReference>
<dbReference type="EMBL" id="LS483447">
    <property type="protein sequence ID" value="SQH73111.1"/>
    <property type="molecule type" value="Genomic_DNA"/>
</dbReference>
<organism evidence="1 2">
    <name type="scientific">Porphyromonas crevioricanis</name>
    <dbReference type="NCBI Taxonomy" id="393921"/>
    <lineage>
        <taxon>Bacteria</taxon>
        <taxon>Pseudomonadati</taxon>
        <taxon>Bacteroidota</taxon>
        <taxon>Bacteroidia</taxon>
        <taxon>Bacteroidales</taxon>
        <taxon>Porphyromonadaceae</taxon>
        <taxon>Porphyromonas</taxon>
    </lineage>
</organism>
<dbReference type="RefSeq" id="WP_023938095.1">
    <property type="nucleotide sequence ID" value="NZ_FUXH01000018.1"/>
</dbReference>
<name>A0A2X4STE7_9PORP</name>
<accession>A0A2X4STE7</accession>